<keyword evidence="3" id="KW-1185">Reference proteome</keyword>
<evidence type="ECO:0000313" key="4">
    <source>
        <dbReference type="Proteomes" id="UP000494256"/>
    </source>
</evidence>
<dbReference type="AlphaFoldDB" id="A0A8S0ZY37"/>
<protein>
    <submittedName>
        <fullName evidence="1">Uncharacterized protein</fullName>
    </submittedName>
</protein>
<name>A0A8S0ZY37_ARCPL</name>
<sequence>MRRLKLSLIQWKLNGERVRGAQLSRGRPLSGAPPSLTPRLRSALRDQREKCSHSHYKLTPPVTAFESPVYSRASRPSLVERSVRLSRHSARLTSHVVK</sequence>
<reference evidence="3 4" key="1">
    <citation type="submission" date="2020-04" db="EMBL/GenBank/DDBJ databases">
        <authorList>
            <person name="Wallbank WR R."/>
            <person name="Pardo Diaz C."/>
            <person name="Kozak K."/>
            <person name="Martin S."/>
            <person name="Jiggins C."/>
            <person name="Moest M."/>
            <person name="Warren A I."/>
            <person name="Byers J.R.P. K."/>
            <person name="Montejo-Kovacevich G."/>
            <person name="Yen C E."/>
        </authorList>
    </citation>
    <scope>NUCLEOTIDE SEQUENCE [LARGE SCALE GENOMIC DNA]</scope>
</reference>
<gene>
    <name evidence="1" type="ORF">APLA_LOCUS6784</name>
    <name evidence="2" type="ORF">APLA_LOCUS8400</name>
</gene>
<evidence type="ECO:0000313" key="1">
    <source>
        <dbReference type="EMBL" id="CAB3236968.1"/>
    </source>
</evidence>
<dbReference type="EMBL" id="CADEBD010000308">
    <property type="protein sequence ID" value="CAB3238932.1"/>
    <property type="molecule type" value="Genomic_DNA"/>
</dbReference>
<dbReference type="Proteomes" id="UP000494106">
    <property type="component" value="Unassembled WGS sequence"/>
</dbReference>
<accession>A0A8S0ZY37</accession>
<dbReference type="EMBL" id="CADEBC010000488">
    <property type="protein sequence ID" value="CAB3236968.1"/>
    <property type="molecule type" value="Genomic_DNA"/>
</dbReference>
<dbReference type="Proteomes" id="UP000494256">
    <property type="component" value="Unassembled WGS sequence"/>
</dbReference>
<organism evidence="1 3">
    <name type="scientific">Arctia plantaginis</name>
    <name type="common">Wood tiger moth</name>
    <name type="synonym">Phalaena plantaginis</name>
    <dbReference type="NCBI Taxonomy" id="874455"/>
    <lineage>
        <taxon>Eukaryota</taxon>
        <taxon>Metazoa</taxon>
        <taxon>Ecdysozoa</taxon>
        <taxon>Arthropoda</taxon>
        <taxon>Hexapoda</taxon>
        <taxon>Insecta</taxon>
        <taxon>Pterygota</taxon>
        <taxon>Neoptera</taxon>
        <taxon>Endopterygota</taxon>
        <taxon>Lepidoptera</taxon>
        <taxon>Glossata</taxon>
        <taxon>Ditrysia</taxon>
        <taxon>Noctuoidea</taxon>
        <taxon>Erebidae</taxon>
        <taxon>Arctiinae</taxon>
        <taxon>Arctia</taxon>
    </lineage>
</organism>
<proteinExistence type="predicted"/>
<comment type="caution">
    <text evidence="1">The sequence shown here is derived from an EMBL/GenBank/DDBJ whole genome shotgun (WGS) entry which is preliminary data.</text>
</comment>
<evidence type="ECO:0000313" key="2">
    <source>
        <dbReference type="EMBL" id="CAB3238932.1"/>
    </source>
</evidence>
<dbReference type="OrthoDB" id="7000863at2759"/>
<evidence type="ECO:0000313" key="3">
    <source>
        <dbReference type="Proteomes" id="UP000494106"/>
    </source>
</evidence>